<dbReference type="Proteomes" id="UP000321960">
    <property type="component" value="Unassembled WGS sequence"/>
</dbReference>
<feature type="compositionally biased region" description="Low complexity" evidence="1">
    <location>
        <begin position="1078"/>
        <end position="1091"/>
    </location>
</feature>
<feature type="region of interest" description="Disordered" evidence="1">
    <location>
        <begin position="1253"/>
        <end position="1295"/>
    </location>
</feature>
<feature type="region of interest" description="Disordered" evidence="1">
    <location>
        <begin position="421"/>
        <end position="441"/>
    </location>
</feature>
<dbReference type="EMBL" id="BSPK01000082">
    <property type="protein sequence ID" value="GLS65797.1"/>
    <property type="molecule type" value="Genomic_DNA"/>
</dbReference>
<feature type="compositionally biased region" description="Polar residues" evidence="1">
    <location>
        <begin position="195"/>
        <end position="204"/>
    </location>
</feature>
<accession>A0A512JBB6</accession>
<reference evidence="2 4" key="3">
    <citation type="submission" date="2019-07" db="EMBL/GenBank/DDBJ databases">
        <title>Whole genome shotgun sequence of Methylobacterium oxalidis NBRC 107715.</title>
        <authorList>
            <person name="Hosoyama A."/>
            <person name="Uohara A."/>
            <person name="Ohji S."/>
            <person name="Ichikawa N."/>
        </authorList>
    </citation>
    <scope>NUCLEOTIDE SEQUENCE [LARGE SCALE GENOMIC DNA]</scope>
    <source>
        <strain evidence="2 4">NBRC 107715</strain>
    </source>
</reference>
<reference evidence="3" key="1">
    <citation type="journal article" date="2014" name="Int. J. Syst. Evol. Microbiol.">
        <title>Complete genome of a new Firmicutes species belonging to the dominant human colonic microbiota ('Ruminococcus bicirculans') reveals two chromosomes and a selective capacity to utilize plant glucans.</title>
        <authorList>
            <consortium name="NISC Comparative Sequencing Program"/>
            <person name="Wegmann U."/>
            <person name="Louis P."/>
            <person name="Goesmann A."/>
            <person name="Henrissat B."/>
            <person name="Duncan S.H."/>
            <person name="Flint H.J."/>
        </authorList>
    </citation>
    <scope>NUCLEOTIDE SEQUENCE</scope>
    <source>
        <strain evidence="3">NBRC 107715</strain>
    </source>
</reference>
<gene>
    <name evidence="3" type="ORF">GCM10007888_41790</name>
    <name evidence="2" type="ORF">MOX02_52290</name>
</gene>
<evidence type="ECO:0000313" key="3">
    <source>
        <dbReference type="EMBL" id="GLS65797.1"/>
    </source>
</evidence>
<name>A0A512JBB6_9HYPH</name>
<comment type="caution">
    <text evidence="2">The sequence shown here is derived from an EMBL/GenBank/DDBJ whole genome shotgun (WGS) entry which is preliminary data.</text>
</comment>
<dbReference type="OrthoDB" id="6756629at2"/>
<feature type="region of interest" description="Disordered" evidence="1">
    <location>
        <begin position="877"/>
        <end position="913"/>
    </location>
</feature>
<feature type="region of interest" description="Disordered" evidence="1">
    <location>
        <begin position="1038"/>
        <end position="1057"/>
    </location>
</feature>
<dbReference type="RefSeq" id="WP_147028672.1">
    <property type="nucleotide sequence ID" value="NZ_BJZU01000140.1"/>
</dbReference>
<feature type="region of interest" description="Disordered" evidence="1">
    <location>
        <begin position="603"/>
        <end position="639"/>
    </location>
</feature>
<dbReference type="Proteomes" id="UP001156856">
    <property type="component" value="Unassembled WGS sequence"/>
</dbReference>
<proteinExistence type="predicted"/>
<reference evidence="3" key="4">
    <citation type="submission" date="2023-01" db="EMBL/GenBank/DDBJ databases">
        <title>Draft genome sequence of Methylobacterium oxalidis strain NBRC 107715.</title>
        <authorList>
            <person name="Sun Q."/>
            <person name="Mori K."/>
        </authorList>
    </citation>
    <scope>NUCLEOTIDE SEQUENCE</scope>
    <source>
        <strain evidence="3">NBRC 107715</strain>
    </source>
</reference>
<feature type="region of interest" description="Disordered" evidence="1">
    <location>
        <begin position="1066"/>
        <end position="1096"/>
    </location>
</feature>
<evidence type="ECO:0000313" key="4">
    <source>
        <dbReference type="Proteomes" id="UP000321960"/>
    </source>
</evidence>
<feature type="compositionally biased region" description="Low complexity" evidence="1">
    <location>
        <begin position="431"/>
        <end position="441"/>
    </location>
</feature>
<feature type="region of interest" description="Disordered" evidence="1">
    <location>
        <begin position="653"/>
        <end position="672"/>
    </location>
</feature>
<reference evidence="5" key="2">
    <citation type="journal article" date="2019" name="Int. J. Syst. Evol. Microbiol.">
        <title>The Global Catalogue of Microorganisms (GCM) 10K type strain sequencing project: providing services to taxonomists for standard genome sequencing and annotation.</title>
        <authorList>
            <consortium name="The Broad Institute Genomics Platform"/>
            <consortium name="The Broad Institute Genome Sequencing Center for Infectious Disease"/>
            <person name="Wu L."/>
            <person name="Ma J."/>
        </authorList>
    </citation>
    <scope>NUCLEOTIDE SEQUENCE [LARGE SCALE GENOMIC DNA]</scope>
    <source>
        <strain evidence="5">NBRC 107715</strain>
    </source>
</reference>
<evidence type="ECO:0000313" key="5">
    <source>
        <dbReference type="Proteomes" id="UP001156856"/>
    </source>
</evidence>
<protein>
    <submittedName>
        <fullName evidence="2">Uncharacterized protein</fullName>
    </submittedName>
</protein>
<evidence type="ECO:0000256" key="1">
    <source>
        <dbReference type="SAM" id="MobiDB-lite"/>
    </source>
</evidence>
<feature type="region of interest" description="Disordered" evidence="1">
    <location>
        <begin position="1117"/>
        <end position="1201"/>
    </location>
</feature>
<feature type="region of interest" description="Disordered" evidence="1">
    <location>
        <begin position="195"/>
        <end position="238"/>
    </location>
</feature>
<feature type="compositionally biased region" description="Low complexity" evidence="1">
    <location>
        <begin position="282"/>
        <end position="297"/>
    </location>
</feature>
<feature type="compositionally biased region" description="Low complexity" evidence="1">
    <location>
        <begin position="1129"/>
        <end position="1148"/>
    </location>
</feature>
<evidence type="ECO:0000313" key="2">
    <source>
        <dbReference type="EMBL" id="GEP07191.1"/>
    </source>
</evidence>
<feature type="compositionally biased region" description="Low complexity" evidence="1">
    <location>
        <begin position="613"/>
        <end position="639"/>
    </location>
</feature>
<keyword evidence="5" id="KW-1185">Reference proteome</keyword>
<sequence length="1311" mass="123382">MLDLNNSQLAASEEMASVSTADTGELTLGGPGALGNRDAHPLDAFFESDEEGFSLSKANHDLAAYGYTAAERRATAQGPDALRPSADGLEAAGHTGERLHVAHAAPPQANHAIGSVEAVTGSVSVVRNGLTVTLHAGDPVYKGDVVQTEAGGAAKLNLTNGVALNLGHSANVVLNDMPHVSVTAPVLPQNSAPLVPGSLSQIPSAPSDKPVPQAPDQGHVSFAPGSSTPPTVLGTGLGLPASGVSQSISPPVASNVAQAGQPSATSLNPSLVTARTDAQGETPPSISSSATSPTTSPFPGANSPLSSTTVVFVPTQLFVPAARDAAIQPAGNSSGGIDNPASSTAVVDAARGAGSIPRDASDGTRGAARDIGDGVGQVGRVAGDAIGNVAGSLSNGVGQGGSASGPFGNAAGAADNVAGPPSISLGLPDRASGTAGNAPSAAAGGLSNGLGQAGSAAGEVVGASAAPASNSLGQAGNVAGAVGNAVGQAGGAAGEAVSAAAGVVINGLGEAGNATRPGGSNAVESAIGNAAGAVGNGVGQAGNAAGAAVGAVGSGLGQAGDGVAAAIGAIGNNVGQAGGASAEALGASVGIVGNGLGQAGNAARPGDNGVGQAGDAPSGAVAAAAGPASNGPSQTGNGVATAVGAVGTGVDPATGAEGASSNSLGQAGNAAGPVGNAVDQTGGASGEAVGVAAGAASNGGLGQAGNGVATAIDVVETGSDPASGAEGGGSAVGLVGDATGETVGAAAGAVSSSLSQAADAAGRESNAAGSAIGSAASAGGNGVGQAGSAAGSAEISVAGPVRDELGQVNAAESALGNSFDQQVDTAREVVRAVADAAGGGLGRASIVAGGAVGDAARGDEQANATAGAVDVLVSEADGPAGTEGQEQSLAAGVSGAMATEESQVGSAGDATGKPAGAAGIGEVTDLAAAVVSAGTRGQSAPAVSTARDDNAGGPMPVGIEEPHTRSSGTDAAVSAADEHTSVGQVLDSTAAQDQILTDAIGSVVSGQVATRTLPQAELVASSLRSDTGDAHLQIERNSASNAAQKASDPGSANGAEEAVSLTAQTHKTGGASAVPDLNGANGSANEAGGQARTAAHNSGIQDHTSAGAAIGVIDPDIGSGAGETQGLRSPAASYGSAASDDGKAAPSGTGTTTERSDETVTGGVTEPHKVPDTAAEDAAAASESLTVPSANAVRGPEEYSKTKSAVETNKLGLVLDKENDTFLFTKQDGKPSAPVSIEDSPVDFATKYSVDAASSEQEMNLDAHAQSSGSDGYPQKSGLDTKAPASLATVSTTNEVQVFTSHVPTDGMPFA</sequence>
<dbReference type="EMBL" id="BJZU01000140">
    <property type="protein sequence ID" value="GEP07191.1"/>
    <property type="molecule type" value="Genomic_DNA"/>
</dbReference>
<feature type="region of interest" description="Disordered" evidence="1">
    <location>
        <begin position="273"/>
        <end position="302"/>
    </location>
</feature>
<organism evidence="2 4">
    <name type="scientific">Methylobacterium oxalidis</name>
    <dbReference type="NCBI Taxonomy" id="944322"/>
    <lineage>
        <taxon>Bacteria</taxon>
        <taxon>Pseudomonadati</taxon>
        <taxon>Pseudomonadota</taxon>
        <taxon>Alphaproteobacteria</taxon>
        <taxon>Hyphomicrobiales</taxon>
        <taxon>Methylobacteriaceae</taxon>
        <taxon>Methylobacterium</taxon>
    </lineage>
</organism>